<reference evidence="3" key="1">
    <citation type="journal article" date="2010" name="Genome Biol.">
        <title>Genome sequence of the necrotrophic plant pathogen Pythium ultimum reveals original pathogenicity mechanisms and effector repertoire.</title>
        <authorList>
            <person name="Levesque C.A."/>
            <person name="Brouwer H."/>
            <person name="Cano L."/>
            <person name="Hamilton J.P."/>
            <person name="Holt C."/>
            <person name="Huitema E."/>
            <person name="Raffaele S."/>
            <person name="Robideau G.P."/>
            <person name="Thines M."/>
            <person name="Win J."/>
            <person name="Zerillo M.M."/>
            <person name="Beakes G.W."/>
            <person name="Boore J.L."/>
            <person name="Busam D."/>
            <person name="Dumas B."/>
            <person name="Ferriera S."/>
            <person name="Fuerstenberg S.I."/>
            <person name="Gachon C.M."/>
            <person name="Gaulin E."/>
            <person name="Govers F."/>
            <person name="Grenville-Briggs L."/>
            <person name="Horner N."/>
            <person name="Hostetler J."/>
            <person name="Jiang R.H."/>
            <person name="Johnson J."/>
            <person name="Krajaejun T."/>
            <person name="Lin H."/>
            <person name="Meijer H.J."/>
            <person name="Moore B."/>
            <person name="Morris P."/>
            <person name="Phuntmart V."/>
            <person name="Puiu D."/>
            <person name="Shetty J."/>
            <person name="Stajich J.E."/>
            <person name="Tripathy S."/>
            <person name="Wawra S."/>
            <person name="van West P."/>
            <person name="Whitty B.R."/>
            <person name="Coutinho P.M."/>
            <person name="Henrissat B."/>
            <person name="Martin F."/>
            <person name="Thomas P.D."/>
            <person name="Tyler B.M."/>
            <person name="De Vries R.P."/>
            <person name="Kamoun S."/>
            <person name="Yandell M."/>
            <person name="Tisserat N."/>
            <person name="Buell C.R."/>
        </authorList>
    </citation>
    <scope>NUCLEOTIDE SEQUENCE</scope>
    <source>
        <strain evidence="3">DAOM:BR144</strain>
    </source>
</reference>
<dbReference type="PANTHER" id="PTHR44329">
    <property type="entry name" value="SERINE/THREONINE-PROTEIN KINASE TNNI3K-RELATED"/>
    <property type="match status" value="1"/>
</dbReference>
<accession>K3X2A1</accession>
<sequence length="148" mass="16369">MHHKFTIDFAYLKLRQRVSIGSSAVVYHGKLSPKTPVAIKAYMPTTVTEDTMADFSHEAALCGALNHPNAVKFYGMCVNPPTICLLPELCQRSLDVVTAAQATQTSDSRRQQFLINLGYMINAARAVTYIHSFSPTFVKIATFNRAIS</sequence>
<feature type="domain" description="Protein kinase" evidence="1">
    <location>
        <begin position="12"/>
        <end position="148"/>
    </location>
</feature>
<keyword evidence="3" id="KW-1185">Reference proteome</keyword>
<dbReference type="HOGENOM" id="CLU_1762477_0_0_1"/>
<name>K3X2A1_GLOUD</name>
<dbReference type="STRING" id="431595.K3X2A1"/>
<dbReference type="InterPro" id="IPR051681">
    <property type="entry name" value="Ser/Thr_Kinases-Pseudokinases"/>
</dbReference>
<evidence type="ECO:0000313" key="2">
    <source>
        <dbReference type="EnsemblProtists" id="PYU1_T011350"/>
    </source>
</evidence>
<dbReference type="SUPFAM" id="SSF56112">
    <property type="entry name" value="Protein kinase-like (PK-like)"/>
    <property type="match status" value="1"/>
</dbReference>
<protein>
    <recommendedName>
        <fullName evidence="1">Protein kinase domain-containing protein</fullName>
    </recommendedName>
</protein>
<dbReference type="Pfam" id="PF07714">
    <property type="entry name" value="PK_Tyr_Ser-Thr"/>
    <property type="match status" value="1"/>
</dbReference>
<dbReference type="InterPro" id="IPR011009">
    <property type="entry name" value="Kinase-like_dom_sf"/>
</dbReference>
<dbReference type="GO" id="GO:0004674">
    <property type="term" value="F:protein serine/threonine kinase activity"/>
    <property type="evidence" value="ECO:0007669"/>
    <property type="project" value="TreeGrafter"/>
</dbReference>
<evidence type="ECO:0000313" key="3">
    <source>
        <dbReference type="Proteomes" id="UP000019132"/>
    </source>
</evidence>
<dbReference type="VEuPathDB" id="FungiDB:PYU1_G011325"/>
<reference evidence="3" key="2">
    <citation type="submission" date="2010-04" db="EMBL/GenBank/DDBJ databases">
        <authorList>
            <person name="Buell R."/>
            <person name="Hamilton J."/>
            <person name="Hostetler J."/>
        </authorList>
    </citation>
    <scope>NUCLEOTIDE SEQUENCE [LARGE SCALE GENOMIC DNA]</scope>
    <source>
        <strain evidence="3">DAOM:BR144</strain>
    </source>
</reference>
<dbReference type="InParanoid" id="K3X2A1"/>
<organism evidence="2 3">
    <name type="scientific">Globisporangium ultimum (strain ATCC 200006 / CBS 805.95 / DAOM BR144)</name>
    <name type="common">Pythium ultimum</name>
    <dbReference type="NCBI Taxonomy" id="431595"/>
    <lineage>
        <taxon>Eukaryota</taxon>
        <taxon>Sar</taxon>
        <taxon>Stramenopiles</taxon>
        <taxon>Oomycota</taxon>
        <taxon>Peronosporomycetes</taxon>
        <taxon>Pythiales</taxon>
        <taxon>Pythiaceae</taxon>
        <taxon>Globisporangium</taxon>
    </lineage>
</organism>
<dbReference type="eggNOG" id="KOG0192">
    <property type="taxonomic scope" value="Eukaryota"/>
</dbReference>
<dbReference type="Proteomes" id="UP000019132">
    <property type="component" value="Unassembled WGS sequence"/>
</dbReference>
<dbReference type="EnsemblProtists" id="PYU1_T011350">
    <property type="protein sequence ID" value="PYU1_T011350"/>
    <property type="gene ID" value="PYU1_G011325"/>
</dbReference>
<dbReference type="InterPro" id="IPR001245">
    <property type="entry name" value="Ser-Thr/Tyr_kinase_cat_dom"/>
</dbReference>
<reference evidence="2" key="3">
    <citation type="submission" date="2015-02" db="UniProtKB">
        <authorList>
            <consortium name="EnsemblProtists"/>
        </authorList>
    </citation>
    <scope>IDENTIFICATION</scope>
    <source>
        <strain evidence="2">DAOM BR144</strain>
    </source>
</reference>
<dbReference type="EMBL" id="GL376562">
    <property type="status" value="NOT_ANNOTATED_CDS"/>
    <property type="molecule type" value="Genomic_DNA"/>
</dbReference>
<dbReference type="GO" id="GO:0005524">
    <property type="term" value="F:ATP binding"/>
    <property type="evidence" value="ECO:0007669"/>
    <property type="project" value="InterPro"/>
</dbReference>
<evidence type="ECO:0000259" key="1">
    <source>
        <dbReference type="PROSITE" id="PS50011"/>
    </source>
</evidence>
<dbReference type="InterPro" id="IPR000719">
    <property type="entry name" value="Prot_kinase_dom"/>
</dbReference>
<proteinExistence type="predicted"/>
<dbReference type="AlphaFoldDB" id="K3X2A1"/>
<dbReference type="Gene3D" id="3.30.200.20">
    <property type="entry name" value="Phosphorylase Kinase, domain 1"/>
    <property type="match status" value="1"/>
</dbReference>
<dbReference type="PROSITE" id="PS50011">
    <property type="entry name" value="PROTEIN_KINASE_DOM"/>
    <property type="match status" value="1"/>
</dbReference>